<comment type="function">
    <text evidence="9">Structural component of the gap junctions.</text>
</comment>
<name>A0A816ES56_9BILA</name>
<dbReference type="Proteomes" id="UP000663855">
    <property type="component" value="Unassembled WGS sequence"/>
</dbReference>
<evidence type="ECO:0000313" key="13">
    <source>
        <dbReference type="EMBL" id="CAF2068512.1"/>
    </source>
</evidence>
<dbReference type="EMBL" id="CAJOBJ010008376">
    <property type="protein sequence ID" value="CAF4110585.1"/>
    <property type="molecule type" value="Genomic_DNA"/>
</dbReference>
<sequence length="403" mass="46815">MELIRLADKFSGFLSIANVRAKANDFIIDRLSYKFTSGILCAFAFFCGVKSIYTVPIICWIPAQLRRYERAITAYCYANNTYYVPDDRRVPSNANERYESLIVYYQWLPWILAVQAFFFYLPKLVWYLALAGSGQNVRSLLEVATKLYGVPSFGKKISLSALREDQLGYLNSQLFHRDKGDSIHHVVQGRSRLYTCYFILCYLGVKLLYFLNCLLQIGFIHLMIGSRTLGTNSFNHLKYDALEKHFIGQFVNKLSSGVSELIDTSSFPKRTLCDFTFRELASNHAYTVECILPLNIIVEKMYAFLYIWFILLAFIIFIDFFKWIGYLTHCLVSSDKTREHYIRTHLIDQSQYTSDAIKSFTKDHFTGNNYFLLKLLSKNISTFVVVDLLDYSFKENSSNKKQD</sequence>
<evidence type="ECO:0000256" key="9">
    <source>
        <dbReference type="RuleBase" id="RU010713"/>
    </source>
</evidence>
<protein>
    <recommendedName>
        <fullName evidence="9">Innexin</fullName>
    </recommendedName>
</protein>
<evidence type="ECO:0000313" key="12">
    <source>
        <dbReference type="EMBL" id="CAF1953380.1"/>
    </source>
</evidence>
<dbReference type="EMBL" id="CAJOBF010008181">
    <property type="protein sequence ID" value="CAF4250043.1"/>
    <property type="molecule type" value="Genomic_DNA"/>
</dbReference>
<dbReference type="EMBL" id="CAJNRF010000276">
    <property type="protein sequence ID" value="CAF1953380.1"/>
    <property type="molecule type" value="Genomic_DNA"/>
</dbReference>
<keyword evidence="2 9" id="KW-0813">Transport</keyword>
<dbReference type="Proteomes" id="UP000681967">
    <property type="component" value="Unassembled WGS sequence"/>
</dbReference>
<accession>A0A816ES56</accession>
<dbReference type="AlphaFoldDB" id="A0A816ES56"/>
<dbReference type="Proteomes" id="UP000663834">
    <property type="component" value="Unassembled WGS sequence"/>
</dbReference>
<dbReference type="GO" id="GO:0005886">
    <property type="term" value="C:plasma membrane"/>
    <property type="evidence" value="ECO:0007669"/>
    <property type="project" value="UniProtKB-SubCell"/>
</dbReference>
<evidence type="ECO:0000313" key="16">
    <source>
        <dbReference type="EMBL" id="CAF4110585.1"/>
    </source>
</evidence>
<feature type="transmembrane region" description="Helical" evidence="9">
    <location>
        <begin position="39"/>
        <end position="63"/>
    </location>
</feature>
<evidence type="ECO:0000313" key="21">
    <source>
        <dbReference type="Proteomes" id="UP000663866"/>
    </source>
</evidence>
<keyword evidence="21" id="KW-1185">Reference proteome</keyword>
<evidence type="ECO:0000256" key="7">
    <source>
        <dbReference type="ARBA" id="ARBA00023136"/>
    </source>
</evidence>
<dbReference type="GO" id="GO:0005921">
    <property type="term" value="C:gap junction"/>
    <property type="evidence" value="ECO:0007669"/>
    <property type="project" value="UniProtKB-UniRule"/>
</dbReference>
<evidence type="ECO:0000313" key="18">
    <source>
        <dbReference type="EMBL" id="CAF4247600.1"/>
    </source>
</evidence>
<gene>
    <name evidence="9" type="primary">inx</name>
    <name evidence="17" type="ORF">BYL167_LOCUS21281</name>
    <name evidence="10" type="ORF">CJN711_LOCUS36708</name>
    <name evidence="16" type="ORF">GIL414_LOCUS17552</name>
    <name evidence="11" type="ORF">KQP761_LOCUS29836</name>
    <name evidence="13" type="ORF">MBJ925_LOCUS16287</name>
    <name evidence="18" type="ORF">OVN521_LOCUS28843</name>
    <name evidence="15" type="ORF">SMN809_LOCUS16063</name>
    <name evidence="19" type="ORF">UXM345_LOCUS30676</name>
    <name evidence="12" type="ORF">WKI299_LOCUS2481</name>
    <name evidence="14" type="ORF">XDN619_LOCUS32891</name>
</gene>
<keyword evidence="5 9" id="KW-1133">Transmembrane helix</keyword>
<dbReference type="Proteomes" id="UP000663866">
    <property type="component" value="Unassembled WGS sequence"/>
</dbReference>
<keyword evidence="6 9" id="KW-0406">Ion transport</keyword>
<dbReference type="Proteomes" id="UP000663887">
    <property type="component" value="Unassembled WGS sequence"/>
</dbReference>
<evidence type="ECO:0000313" key="19">
    <source>
        <dbReference type="EMBL" id="CAF4250043.1"/>
    </source>
</evidence>
<evidence type="ECO:0000313" key="11">
    <source>
        <dbReference type="EMBL" id="CAF1650275.1"/>
    </source>
</evidence>
<feature type="transmembrane region" description="Helical" evidence="9">
    <location>
        <begin position="197"/>
        <end position="224"/>
    </location>
</feature>
<evidence type="ECO:0000256" key="5">
    <source>
        <dbReference type="ARBA" id="ARBA00022989"/>
    </source>
</evidence>
<evidence type="ECO:0000313" key="15">
    <source>
        <dbReference type="EMBL" id="CAF4076678.1"/>
    </source>
</evidence>
<dbReference type="Proteomes" id="UP000663824">
    <property type="component" value="Unassembled WGS sequence"/>
</dbReference>
<evidence type="ECO:0000313" key="17">
    <source>
        <dbReference type="EMBL" id="CAF4146071.1"/>
    </source>
</evidence>
<feature type="transmembrane region" description="Helical" evidence="9">
    <location>
        <begin position="301"/>
        <end position="321"/>
    </location>
</feature>
<dbReference type="GO" id="GO:0034220">
    <property type="term" value="P:monoatomic ion transmembrane transport"/>
    <property type="evidence" value="ECO:0007669"/>
    <property type="project" value="UniProtKB-KW"/>
</dbReference>
<comment type="caution">
    <text evidence="11">The sequence shown here is derived from an EMBL/GenBank/DDBJ whole genome shotgun (WGS) entry which is preliminary data.</text>
</comment>
<keyword evidence="4 9" id="KW-0812">Transmembrane</keyword>
<evidence type="ECO:0000256" key="4">
    <source>
        <dbReference type="ARBA" id="ARBA00022692"/>
    </source>
</evidence>
<dbReference type="EMBL" id="CAJNOW010016453">
    <property type="protein sequence ID" value="CAF1650275.1"/>
    <property type="molecule type" value="Genomic_DNA"/>
</dbReference>
<keyword evidence="8 9" id="KW-0407">Ion channel</keyword>
<dbReference type="Proteomes" id="UP000676336">
    <property type="component" value="Unassembled WGS sequence"/>
</dbReference>
<evidence type="ECO:0000256" key="3">
    <source>
        <dbReference type="ARBA" id="ARBA00022475"/>
    </source>
</evidence>
<evidence type="ECO:0000256" key="6">
    <source>
        <dbReference type="ARBA" id="ARBA00023065"/>
    </source>
</evidence>
<evidence type="ECO:0000256" key="2">
    <source>
        <dbReference type="ARBA" id="ARBA00022448"/>
    </source>
</evidence>
<proteinExistence type="inferred from homology"/>
<organism evidence="11 20">
    <name type="scientific">Rotaria magnacalcarata</name>
    <dbReference type="NCBI Taxonomy" id="392030"/>
    <lineage>
        <taxon>Eukaryota</taxon>
        <taxon>Metazoa</taxon>
        <taxon>Spiralia</taxon>
        <taxon>Gnathifera</taxon>
        <taxon>Rotifera</taxon>
        <taxon>Eurotatoria</taxon>
        <taxon>Bdelloidea</taxon>
        <taxon>Philodinida</taxon>
        <taxon>Philodinidae</taxon>
        <taxon>Rotaria</taxon>
    </lineage>
</organism>
<dbReference type="PANTHER" id="PTHR11893:SF36">
    <property type="entry name" value="INNEXIN-5"/>
    <property type="match status" value="1"/>
</dbReference>
<evidence type="ECO:0000313" key="14">
    <source>
        <dbReference type="EMBL" id="CAF2203095.1"/>
    </source>
</evidence>
<dbReference type="Proteomes" id="UP000681720">
    <property type="component" value="Unassembled WGS sequence"/>
</dbReference>
<keyword evidence="7 9" id="KW-0472">Membrane</keyword>
<evidence type="ECO:0000313" key="20">
    <source>
        <dbReference type="Proteomes" id="UP000663834"/>
    </source>
</evidence>
<dbReference type="PANTHER" id="PTHR11893">
    <property type="entry name" value="INNEXIN"/>
    <property type="match status" value="1"/>
</dbReference>
<comment type="similarity">
    <text evidence="9">Belongs to the pannexin family.</text>
</comment>
<reference evidence="11" key="1">
    <citation type="submission" date="2021-02" db="EMBL/GenBank/DDBJ databases">
        <authorList>
            <person name="Nowell W R."/>
        </authorList>
    </citation>
    <scope>NUCLEOTIDE SEQUENCE</scope>
</reference>
<dbReference type="EMBL" id="CAJNOV010017786">
    <property type="protein sequence ID" value="CAF1612536.1"/>
    <property type="molecule type" value="Genomic_DNA"/>
</dbReference>
<dbReference type="Pfam" id="PF00876">
    <property type="entry name" value="Innexin"/>
    <property type="match status" value="1"/>
</dbReference>
<comment type="subcellular location">
    <subcellularLocation>
        <location evidence="1 9">Cell membrane</location>
        <topology evidence="1 9">Multi-pass membrane protein</topology>
    </subcellularLocation>
</comment>
<dbReference type="EMBL" id="CAJOBI010007069">
    <property type="protein sequence ID" value="CAF4076678.1"/>
    <property type="molecule type" value="Genomic_DNA"/>
</dbReference>
<dbReference type="PRINTS" id="PR01262">
    <property type="entry name" value="INNEXIN"/>
</dbReference>
<dbReference type="OrthoDB" id="5867527at2759"/>
<dbReference type="EMBL" id="CAJOBH010009655">
    <property type="protein sequence ID" value="CAF4146071.1"/>
    <property type="molecule type" value="Genomic_DNA"/>
</dbReference>
<evidence type="ECO:0000256" key="8">
    <source>
        <dbReference type="ARBA" id="ARBA00023303"/>
    </source>
</evidence>
<dbReference type="EMBL" id="CAJNRE010007870">
    <property type="protein sequence ID" value="CAF2068512.1"/>
    <property type="molecule type" value="Genomic_DNA"/>
</dbReference>
<dbReference type="EMBL" id="CAJOBG010008603">
    <property type="protein sequence ID" value="CAF4247600.1"/>
    <property type="molecule type" value="Genomic_DNA"/>
</dbReference>
<dbReference type="Proteomes" id="UP000663842">
    <property type="component" value="Unassembled WGS sequence"/>
</dbReference>
<dbReference type="InterPro" id="IPR000990">
    <property type="entry name" value="Innexin"/>
</dbReference>
<feature type="transmembrane region" description="Helical" evidence="9">
    <location>
        <begin position="107"/>
        <end position="130"/>
    </location>
</feature>
<evidence type="ECO:0000313" key="10">
    <source>
        <dbReference type="EMBL" id="CAF1612536.1"/>
    </source>
</evidence>
<evidence type="ECO:0000256" key="1">
    <source>
        <dbReference type="ARBA" id="ARBA00004651"/>
    </source>
</evidence>
<dbReference type="EMBL" id="CAJNRG010016538">
    <property type="protein sequence ID" value="CAF2203095.1"/>
    <property type="molecule type" value="Genomic_DNA"/>
</dbReference>
<dbReference type="PROSITE" id="PS51013">
    <property type="entry name" value="PANNEXIN"/>
    <property type="match status" value="1"/>
</dbReference>
<dbReference type="Proteomes" id="UP000663856">
    <property type="component" value="Unassembled WGS sequence"/>
</dbReference>
<keyword evidence="3" id="KW-1003">Cell membrane</keyword>